<dbReference type="AlphaFoldDB" id="A0A1G5BGF8"/>
<dbReference type="Pfam" id="PF00561">
    <property type="entry name" value="Abhydrolase_1"/>
    <property type="match status" value="1"/>
</dbReference>
<evidence type="ECO:0000256" key="1">
    <source>
        <dbReference type="ARBA" id="ARBA00022801"/>
    </source>
</evidence>
<dbReference type="RefSeq" id="WP_074461462.1">
    <property type="nucleotide sequence ID" value="NZ_FMUR01000004.1"/>
</dbReference>
<dbReference type="InterPro" id="IPR000073">
    <property type="entry name" value="AB_hydrolase_1"/>
</dbReference>
<dbReference type="GO" id="GO:0016020">
    <property type="term" value="C:membrane"/>
    <property type="evidence" value="ECO:0007669"/>
    <property type="project" value="TreeGrafter"/>
</dbReference>
<keyword evidence="1" id="KW-0378">Hydrolase</keyword>
<proteinExistence type="predicted"/>
<evidence type="ECO:0000313" key="4">
    <source>
        <dbReference type="Proteomes" id="UP000183047"/>
    </source>
</evidence>
<dbReference type="InterPro" id="IPR050266">
    <property type="entry name" value="AB_hydrolase_sf"/>
</dbReference>
<name>A0A1G5BGF8_9FIRM</name>
<evidence type="ECO:0000313" key="3">
    <source>
        <dbReference type="EMBL" id="SCX89189.1"/>
    </source>
</evidence>
<feature type="domain" description="AB hydrolase-1" evidence="2">
    <location>
        <begin position="29"/>
        <end position="145"/>
    </location>
</feature>
<keyword evidence="4" id="KW-1185">Reference proteome</keyword>
<gene>
    <name evidence="3" type="ORF">SAMN02910451_00722</name>
</gene>
<dbReference type="EMBL" id="FMUR01000004">
    <property type="protein sequence ID" value="SCX89189.1"/>
    <property type="molecule type" value="Genomic_DNA"/>
</dbReference>
<dbReference type="GO" id="GO:0016787">
    <property type="term" value="F:hydrolase activity"/>
    <property type="evidence" value="ECO:0007669"/>
    <property type="project" value="UniProtKB-KW"/>
</dbReference>
<protein>
    <submittedName>
        <fullName evidence="3">Pimeloyl-ACP methyl ester carboxylesterase</fullName>
    </submittedName>
</protein>
<dbReference type="SUPFAM" id="SSF53474">
    <property type="entry name" value="alpha/beta-Hydrolases"/>
    <property type="match status" value="1"/>
</dbReference>
<dbReference type="PANTHER" id="PTHR43798">
    <property type="entry name" value="MONOACYLGLYCEROL LIPASE"/>
    <property type="match status" value="1"/>
</dbReference>
<evidence type="ECO:0000259" key="2">
    <source>
        <dbReference type="Pfam" id="PF00561"/>
    </source>
</evidence>
<dbReference type="PANTHER" id="PTHR43798:SF31">
    <property type="entry name" value="AB HYDROLASE SUPERFAMILY PROTEIN YCLE"/>
    <property type="match status" value="1"/>
</dbReference>
<accession>A0A1G5BGF8</accession>
<organism evidence="3 4">
    <name type="scientific">Butyrivibrio hungatei</name>
    <dbReference type="NCBI Taxonomy" id="185008"/>
    <lineage>
        <taxon>Bacteria</taxon>
        <taxon>Bacillati</taxon>
        <taxon>Bacillota</taxon>
        <taxon>Clostridia</taxon>
        <taxon>Lachnospirales</taxon>
        <taxon>Lachnospiraceae</taxon>
        <taxon>Butyrivibrio</taxon>
    </lineage>
</organism>
<dbReference type="OrthoDB" id="9775557at2"/>
<reference evidence="4" key="1">
    <citation type="submission" date="2016-10" db="EMBL/GenBank/DDBJ databases">
        <authorList>
            <person name="Varghese N."/>
            <person name="Submissions S."/>
        </authorList>
    </citation>
    <scope>NUCLEOTIDE SEQUENCE [LARGE SCALE GENOMIC DNA]</scope>
    <source>
        <strain evidence="4">XBD2006</strain>
    </source>
</reference>
<sequence length="287" mass="32444">MLNLHEKTVSSSLGTTYYWTNDIDSDISLVFLPGLSADHRLFEFQLDAFKDEYKVVAWDCPCHGKSRPYDKFSYLNVCNELDSILEKESVDKAVFIGQSLGGMIAQYYIDSHPSKAAGFISIGSAPFGDYYSKSDMFWLSQLEWMCKLFPDKMLRSSMAKICGLTEVSQKRMIEMLSSYTKNELCHLLYVGEAAFIPENKKVDISCKSILLLGDKDKVGKVTAYNKEWAKRTGFPLIIIQDAAHNANDDQPDKVNAVIKDFLETIEPAEVRERLKDIAKSMIKSYGG</sequence>
<dbReference type="Gene3D" id="3.40.50.1820">
    <property type="entry name" value="alpha/beta hydrolase"/>
    <property type="match status" value="1"/>
</dbReference>
<dbReference type="InterPro" id="IPR029058">
    <property type="entry name" value="AB_hydrolase_fold"/>
</dbReference>
<dbReference type="Proteomes" id="UP000183047">
    <property type="component" value="Unassembled WGS sequence"/>
</dbReference>